<dbReference type="PANTHER" id="PTHR14543:SF1">
    <property type="entry name" value="PROTRUDIN"/>
    <property type="match status" value="1"/>
</dbReference>
<dbReference type="SUPFAM" id="SSF57903">
    <property type="entry name" value="FYVE/PHD zinc finger"/>
    <property type="match status" value="1"/>
</dbReference>
<keyword evidence="7" id="KW-0967">Endosome</keyword>
<name>A0ABM3S9F4_BALAC</name>
<comment type="subcellular location">
    <subcellularLocation>
        <location evidence="2">Cell projection</location>
        <location evidence="2">Growth cone membrane</location>
        <topology evidence="2">Multi-pass membrane protein</topology>
    </subcellularLocation>
    <subcellularLocation>
        <location evidence="3">Endoplasmic reticulum membrane</location>
        <topology evidence="3">Multi-pass membrane protein</topology>
    </subcellularLocation>
    <subcellularLocation>
        <location evidence="1">Recycling endosome membrane</location>
        <topology evidence="1">Multi-pass membrane protein</topology>
    </subcellularLocation>
</comment>
<dbReference type="Pfam" id="PF01363">
    <property type="entry name" value="FYVE"/>
    <property type="match status" value="1"/>
</dbReference>
<evidence type="ECO:0000256" key="2">
    <source>
        <dbReference type="ARBA" id="ARBA00004460"/>
    </source>
</evidence>
<dbReference type="InterPro" id="IPR013083">
    <property type="entry name" value="Znf_RING/FYVE/PHD"/>
</dbReference>
<evidence type="ECO:0000256" key="7">
    <source>
        <dbReference type="ARBA" id="ARBA00022753"/>
    </source>
</evidence>
<dbReference type="CDD" id="cd15723">
    <property type="entry name" value="FYVE_protrudin"/>
    <property type="match status" value="1"/>
</dbReference>
<feature type="domain" description="FYVE zinc finger" evidence="16">
    <location>
        <begin position="340"/>
        <end position="409"/>
    </location>
</feature>
<gene>
    <name evidence="18 19" type="primary">ZFYVE27</name>
</gene>
<feature type="region of interest" description="Disordered" evidence="14">
    <location>
        <begin position="1"/>
        <end position="30"/>
    </location>
</feature>
<dbReference type="Gene3D" id="3.30.40.10">
    <property type="entry name" value="Zinc/RING finger domain, C3HC4 (zinc finger)"/>
    <property type="match status" value="1"/>
</dbReference>
<evidence type="ECO:0000259" key="16">
    <source>
        <dbReference type="SMART" id="SM00064"/>
    </source>
</evidence>
<keyword evidence="8" id="KW-0863">Zinc-finger</keyword>
<sequence>MQTSEREGCGPEVSPSMVPEAPLESPTAPAKSPAFDLFNLVLSYKRLEIYLEPLKDAGDGVRYLLRWQTPLCSLLTCLGLNILFLTLNEGAWYSVGALMISVPALLGYLQEVCRARLPESELMRRKYHSVRQEDLQRVRLSRPEAVAEVKSFLIQLEAFLSRLCCTCEAAYRVLHWENPTVSSQFYGALLGTVCMLYLLPLCWVLALLNSTLFLGNVEFFRVVSEYRASLQRRMNPKQEESAFESPPPLDAGGKGALPDCTPAPAPTPTEDLTPGSVEEAEEAEPDEEFKDAIEETHLVVLEDDEGAPCPAEDELVLQDNGFLSKNEVLRNKVSRLTERLRKRYPTNNFGSCTGCSATFSVLKKRRNCSNCGNSFCSRCCSFKVPRSSMGATGPQSAGAPAKCLAGHQGLYPERLQRWDHLSVPDQIPPRAGQPGPQEDLPIHPGAKREGLCPPRPPAHRPRGAWDEGYILSSCSVRGHRAAGQWAPVPGAVPHPWQVNEKCSPSQAGRKRQEHTDVRSSGPWGNVPLRSSLGRCRHRQDVPAVKEMQATSAPDRTWLGSGPHQRREMMADPGDGEKGRD</sequence>
<evidence type="ECO:0000313" key="17">
    <source>
        <dbReference type="Proteomes" id="UP001652580"/>
    </source>
</evidence>
<evidence type="ECO:0000313" key="18">
    <source>
        <dbReference type="RefSeq" id="XP_057386488.1"/>
    </source>
</evidence>
<keyword evidence="11 15" id="KW-1133">Transmembrane helix</keyword>
<evidence type="ECO:0000256" key="1">
    <source>
        <dbReference type="ARBA" id="ARBA00004195"/>
    </source>
</evidence>
<evidence type="ECO:0000256" key="5">
    <source>
        <dbReference type="ARBA" id="ARBA00022692"/>
    </source>
</evidence>
<evidence type="ECO:0000256" key="8">
    <source>
        <dbReference type="ARBA" id="ARBA00022771"/>
    </source>
</evidence>
<dbReference type="InterPro" id="IPR000306">
    <property type="entry name" value="Znf_FYVE"/>
</dbReference>
<dbReference type="SMART" id="SM00064">
    <property type="entry name" value="FYVE"/>
    <property type="match status" value="1"/>
</dbReference>
<keyword evidence="17" id="KW-1185">Reference proteome</keyword>
<dbReference type="Proteomes" id="UP001652580">
    <property type="component" value="Chromosome 16"/>
</dbReference>
<dbReference type="GeneID" id="103000480"/>
<reference evidence="18 19" key="1">
    <citation type="submission" date="2025-05" db="UniProtKB">
        <authorList>
            <consortium name="RefSeq"/>
        </authorList>
    </citation>
    <scope>IDENTIFICATION</scope>
</reference>
<feature type="transmembrane region" description="Helical" evidence="15">
    <location>
        <begin position="64"/>
        <end position="85"/>
    </location>
</feature>
<feature type="region of interest" description="Disordered" evidence="14">
    <location>
        <begin position="234"/>
        <end position="287"/>
    </location>
</feature>
<evidence type="ECO:0000313" key="19">
    <source>
        <dbReference type="RefSeq" id="XP_057386489.1"/>
    </source>
</evidence>
<dbReference type="RefSeq" id="XP_057386488.1">
    <property type="nucleotide sequence ID" value="XM_057530505.1"/>
</dbReference>
<evidence type="ECO:0000256" key="3">
    <source>
        <dbReference type="ARBA" id="ARBA00004477"/>
    </source>
</evidence>
<keyword evidence="5 15" id="KW-0812">Transmembrane</keyword>
<evidence type="ECO:0000256" key="12">
    <source>
        <dbReference type="ARBA" id="ARBA00023136"/>
    </source>
</evidence>
<feature type="transmembrane region" description="Helical" evidence="15">
    <location>
        <begin position="91"/>
        <end position="109"/>
    </location>
</feature>
<dbReference type="InterPro" id="IPR042405">
    <property type="entry name" value="Protrudin"/>
</dbReference>
<evidence type="ECO:0000256" key="11">
    <source>
        <dbReference type="ARBA" id="ARBA00022989"/>
    </source>
</evidence>
<evidence type="ECO:0000256" key="4">
    <source>
        <dbReference type="ARBA" id="ARBA00015523"/>
    </source>
</evidence>
<dbReference type="InterPro" id="IPR011011">
    <property type="entry name" value="Znf_FYVE_PHD"/>
</dbReference>
<dbReference type="PANTHER" id="PTHR14543">
    <property type="entry name" value="PROTRUDIN"/>
    <property type="match status" value="1"/>
</dbReference>
<evidence type="ECO:0000256" key="9">
    <source>
        <dbReference type="ARBA" id="ARBA00022824"/>
    </source>
</evidence>
<protein>
    <recommendedName>
        <fullName evidence="4">Protrudin</fullName>
    </recommendedName>
    <alternativeName>
        <fullName evidence="13">Zinc finger FYVE domain-containing protein 27</fullName>
    </alternativeName>
</protein>
<evidence type="ECO:0000256" key="10">
    <source>
        <dbReference type="ARBA" id="ARBA00022833"/>
    </source>
</evidence>
<keyword evidence="12 15" id="KW-0472">Membrane</keyword>
<accession>A0ABM3S9F4</accession>
<evidence type="ECO:0000256" key="15">
    <source>
        <dbReference type="SAM" id="Phobius"/>
    </source>
</evidence>
<keyword evidence="6" id="KW-0479">Metal-binding</keyword>
<keyword evidence="9" id="KW-0256">Endoplasmic reticulum</keyword>
<feature type="region of interest" description="Disordered" evidence="14">
    <location>
        <begin position="423"/>
        <end position="459"/>
    </location>
</feature>
<feature type="transmembrane region" description="Helical" evidence="15">
    <location>
        <begin position="185"/>
        <end position="208"/>
    </location>
</feature>
<keyword evidence="10" id="KW-0862">Zinc</keyword>
<dbReference type="RefSeq" id="XP_057386489.1">
    <property type="nucleotide sequence ID" value="XM_057530506.1"/>
</dbReference>
<feature type="compositionally biased region" description="Basic and acidic residues" evidence="14">
    <location>
        <begin position="564"/>
        <end position="580"/>
    </location>
</feature>
<evidence type="ECO:0000256" key="6">
    <source>
        <dbReference type="ARBA" id="ARBA00022723"/>
    </source>
</evidence>
<proteinExistence type="predicted"/>
<organism evidence="17 19">
    <name type="scientific">Balaenoptera acutorostrata</name>
    <name type="common">Common minke whale</name>
    <name type="synonym">Balaena rostrata</name>
    <dbReference type="NCBI Taxonomy" id="9767"/>
    <lineage>
        <taxon>Eukaryota</taxon>
        <taxon>Metazoa</taxon>
        <taxon>Chordata</taxon>
        <taxon>Craniata</taxon>
        <taxon>Vertebrata</taxon>
        <taxon>Euteleostomi</taxon>
        <taxon>Mammalia</taxon>
        <taxon>Eutheria</taxon>
        <taxon>Laurasiatheria</taxon>
        <taxon>Artiodactyla</taxon>
        <taxon>Whippomorpha</taxon>
        <taxon>Cetacea</taxon>
        <taxon>Mysticeti</taxon>
        <taxon>Balaenopteridae</taxon>
        <taxon>Balaenoptera</taxon>
    </lineage>
</organism>
<feature type="compositionally biased region" description="Acidic residues" evidence="14">
    <location>
        <begin position="278"/>
        <end position="287"/>
    </location>
</feature>
<feature type="region of interest" description="Disordered" evidence="14">
    <location>
        <begin position="497"/>
        <end position="580"/>
    </location>
</feature>
<evidence type="ECO:0000256" key="14">
    <source>
        <dbReference type="SAM" id="MobiDB-lite"/>
    </source>
</evidence>
<evidence type="ECO:0000256" key="13">
    <source>
        <dbReference type="ARBA" id="ARBA00032025"/>
    </source>
</evidence>